<dbReference type="EMBL" id="FNPH01000003">
    <property type="protein sequence ID" value="SDY68504.1"/>
    <property type="molecule type" value="Genomic_DNA"/>
</dbReference>
<dbReference type="OrthoDB" id="9856121at2"/>
<sequence>MLTTLEGHYLRSIVLDHYRVRRYLQSEGAAWDTMPFFGLVEAAFNTAVGQLGRTRLGPDQLERFADRAAASSRRFYSVTPDEASRVLRYELGEEVAVADLGGRLELAARVAVIATTVPHLRLTLHDLDNMLRKAELLAQQWGFDATPYYPGTLARLVLMLADARWTTARLRRGRHHLRPALPRHSRAR</sequence>
<organism evidence="1 2">
    <name type="scientific">Micromonospora pattaloongensis</name>
    <dbReference type="NCBI Taxonomy" id="405436"/>
    <lineage>
        <taxon>Bacteria</taxon>
        <taxon>Bacillati</taxon>
        <taxon>Actinomycetota</taxon>
        <taxon>Actinomycetes</taxon>
        <taxon>Micromonosporales</taxon>
        <taxon>Micromonosporaceae</taxon>
        <taxon>Micromonospora</taxon>
    </lineage>
</organism>
<keyword evidence="2" id="KW-1185">Reference proteome</keyword>
<reference evidence="2" key="1">
    <citation type="submission" date="2016-10" db="EMBL/GenBank/DDBJ databases">
        <authorList>
            <person name="Varghese N."/>
            <person name="Submissions S."/>
        </authorList>
    </citation>
    <scope>NUCLEOTIDE SEQUENCE [LARGE SCALE GENOMIC DNA]</scope>
    <source>
        <strain evidence="2">DSM 45245</strain>
    </source>
</reference>
<protein>
    <submittedName>
        <fullName evidence="1">Uncharacterized protein</fullName>
    </submittedName>
</protein>
<dbReference type="AlphaFoldDB" id="A0A1H3LWW1"/>
<accession>A0A1H3LWW1</accession>
<gene>
    <name evidence="1" type="ORF">SAMN05444365_103116</name>
</gene>
<evidence type="ECO:0000313" key="1">
    <source>
        <dbReference type="EMBL" id="SDY68504.1"/>
    </source>
</evidence>
<dbReference type="Proteomes" id="UP000242415">
    <property type="component" value="Unassembled WGS sequence"/>
</dbReference>
<name>A0A1H3LWW1_9ACTN</name>
<dbReference type="RefSeq" id="WP_139307219.1">
    <property type="nucleotide sequence ID" value="NZ_FNPH01000003.1"/>
</dbReference>
<proteinExistence type="predicted"/>
<evidence type="ECO:0000313" key="2">
    <source>
        <dbReference type="Proteomes" id="UP000242415"/>
    </source>
</evidence>